<sequence>MAILIRKDGHYSVILMLISSFAKLSTDLVEFMAVAATLISLKTGFIIPLSKALQTTGIVSMYTFEISFLIFMLRYRKNGKKQ</sequence>
<dbReference type="KEGG" id="cgn:OK18_11520"/>
<dbReference type="AlphaFoldDB" id="A0A0G3M570"/>
<proteinExistence type="predicted"/>
<dbReference type="STRING" id="1324352.OK18_11520"/>
<reference evidence="2 3" key="1">
    <citation type="submission" date="2014-11" db="EMBL/GenBank/DDBJ databases">
        <authorList>
            <person name="Park G.-S."/>
            <person name="Hong S.-J."/>
            <person name="Jung B.K."/>
            <person name="Khan A.R."/>
            <person name="Kwak Y."/>
            <person name="Shin J.-H."/>
        </authorList>
    </citation>
    <scope>NUCLEOTIDE SEQUENCE [LARGE SCALE GENOMIC DNA]</scope>
    <source>
        <strain evidence="2 3">DSM 27622</strain>
    </source>
</reference>
<name>A0A0G3M570_CHRGL</name>
<evidence type="ECO:0000313" key="3">
    <source>
        <dbReference type="Proteomes" id="UP000035213"/>
    </source>
</evidence>
<feature type="transmembrane region" description="Helical" evidence="1">
    <location>
        <begin position="12"/>
        <end position="40"/>
    </location>
</feature>
<organism evidence="2 3">
    <name type="scientific">Chryseobacterium gallinarum</name>
    <dbReference type="NCBI Taxonomy" id="1324352"/>
    <lineage>
        <taxon>Bacteria</taxon>
        <taxon>Pseudomonadati</taxon>
        <taxon>Bacteroidota</taxon>
        <taxon>Flavobacteriia</taxon>
        <taxon>Flavobacteriales</taxon>
        <taxon>Weeksellaceae</taxon>
        <taxon>Chryseobacterium group</taxon>
        <taxon>Chryseobacterium</taxon>
    </lineage>
</organism>
<dbReference type="Proteomes" id="UP000035213">
    <property type="component" value="Chromosome"/>
</dbReference>
<keyword evidence="1" id="KW-1133">Transmembrane helix</keyword>
<keyword evidence="1" id="KW-0472">Membrane</keyword>
<keyword evidence="1" id="KW-0812">Transmembrane</keyword>
<gene>
    <name evidence="2" type="ORF">OK18_11520</name>
</gene>
<evidence type="ECO:0000256" key="1">
    <source>
        <dbReference type="SAM" id="Phobius"/>
    </source>
</evidence>
<accession>A0A0G3M570</accession>
<evidence type="ECO:0000313" key="2">
    <source>
        <dbReference type="EMBL" id="AKK73163.1"/>
    </source>
</evidence>
<feature type="transmembrane region" description="Helical" evidence="1">
    <location>
        <begin position="52"/>
        <end position="73"/>
    </location>
</feature>
<dbReference type="EMBL" id="CP009928">
    <property type="protein sequence ID" value="AKK73163.1"/>
    <property type="molecule type" value="Genomic_DNA"/>
</dbReference>
<protein>
    <submittedName>
        <fullName evidence="2">Uncharacterized protein</fullName>
    </submittedName>
</protein>